<dbReference type="Gene3D" id="2.60.40.10">
    <property type="entry name" value="Immunoglobulins"/>
    <property type="match status" value="1"/>
</dbReference>
<dbReference type="Proteomes" id="UP000662373">
    <property type="component" value="Unassembled WGS sequence"/>
</dbReference>
<name>A0A934KXP8_9FLAO</name>
<organism evidence="3 4">
    <name type="scientific">Gelidibacter salicanalis</name>
    <dbReference type="NCBI Taxonomy" id="291193"/>
    <lineage>
        <taxon>Bacteria</taxon>
        <taxon>Pseudomonadati</taxon>
        <taxon>Bacteroidota</taxon>
        <taxon>Flavobacteriia</taxon>
        <taxon>Flavobacteriales</taxon>
        <taxon>Flavobacteriaceae</taxon>
        <taxon>Gelidibacter</taxon>
    </lineage>
</organism>
<dbReference type="InterPro" id="IPR039448">
    <property type="entry name" value="Beta_helix"/>
</dbReference>
<proteinExistence type="predicted"/>
<dbReference type="AlphaFoldDB" id="A0A934KXP8"/>
<evidence type="ECO:0000313" key="3">
    <source>
        <dbReference type="EMBL" id="MBJ7882477.1"/>
    </source>
</evidence>
<dbReference type="Pfam" id="PF13229">
    <property type="entry name" value="Beta_helix"/>
    <property type="match status" value="1"/>
</dbReference>
<dbReference type="PROSITE" id="PS51257">
    <property type="entry name" value="PROKAR_LIPOPROTEIN"/>
    <property type="match status" value="1"/>
</dbReference>
<gene>
    <name evidence="3" type="ORF">JEM65_17720</name>
</gene>
<feature type="domain" description="Right handed beta helix" evidence="2">
    <location>
        <begin position="296"/>
        <end position="453"/>
    </location>
</feature>
<evidence type="ECO:0000259" key="2">
    <source>
        <dbReference type="Pfam" id="PF13229"/>
    </source>
</evidence>
<dbReference type="RefSeq" id="WP_199602535.1">
    <property type="nucleotide sequence ID" value="NZ_JAEHJZ010000047.1"/>
</dbReference>
<dbReference type="SMART" id="SM00710">
    <property type="entry name" value="PbH1"/>
    <property type="match status" value="8"/>
</dbReference>
<protein>
    <submittedName>
        <fullName evidence="3">Right-handed parallel beta-helix repeat-containing protein</fullName>
    </submittedName>
</protein>
<dbReference type="SUPFAM" id="SSF51126">
    <property type="entry name" value="Pectin lyase-like"/>
    <property type="match status" value="1"/>
</dbReference>
<evidence type="ECO:0000313" key="4">
    <source>
        <dbReference type="Proteomes" id="UP000662373"/>
    </source>
</evidence>
<dbReference type="InterPro" id="IPR012334">
    <property type="entry name" value="Pectin_lyas_fold"/>
</dbReference>
<dbReference type="InterPro" id="IPR024361">
    <property type="entry name" value="BACON"/>
</dbReference>
<comment type="caution">
    <text evidence="3">The sequence shown here is derived from an EMBL/GenBank/DDBJ whole genome shotgun (WGS) entry which is preliminary data.</text>
</comment>
<dbReference type="InterPro" id="IPR006626">
    <property type="entry name" value="PbH1"/>
</dbReference>
<dbReference type="EMBL" id="JAEHJZ010000047">
    <property type="protein sequence ID" value="MBJ7882477.1"/>
    <property type="molecule type" value="Genomic_DNA"/>
</dbReference>
<dbReference type="Gene3D" id="2.160.20.10">
    <property type="entry name" value="Single-stranded right-handed beta-helix, Pectin lyase-like"/>
    <property type="match status" value="1"/>
</dbReference>
<dbReference type="InterPro" id="IPR011050">
    <property type="entry name" value="Pectin_lyase_fold/virulence"/>
</dbReference>
<feature type="domain" description="BACON" evidence="1">
    <location>
        <begin position="62"/>
        <end position="119"/>
    </location>
</feature>
<sequence>MKITTHYGQLIKLILLALVLTTSISCDKEVDVIELSLFVSNDTFEVSNGNSQQKTDVLTNKPWSATSNVDWITFEKSSGDKGRFDLIFSVIENEDDKRNGTITVMIGDDTVKEIMVVQEAGNRDDIYVVLNGTGEGYSWDEATNLDNALQIAVSGNTIHIAEGIYISDVTVSGGDPSSDGDKTFEVSKNITLKGGYAANATKGAIADASLYSTILSGNGTSYHVVTVTAGKTEGQKVAFNGLTITKGNAFSKTSNIDIKGVDFRRDYGGGMTIGNSVVDIIDTNIIENQSERFVAGLYIFDQSVVTIKNSKINNNISTSNAAGIWVNTSKLYIYDSQVIANESPGTAPGVHGYPNAEIYMYNSVIANNKGRSFGAAFYIRDGSKGVLVNSLISGNSSTSTNGGGGVMMYDNNDVTIISSTITDNTIAGPGGGIYRRSNVNTVTILNSIISGNTQKDDGPDVDVYESDAIDTVIKASVTGSTTYNENGVIETDAVFNYNSMLQSPSSFVVIPIGTDNPAIDLGMASQKLIEIGLSQDPIIPQAIIAYDLLKKSRDGLKIMGAFVSK</sequence>
<dbReference type="InterPro" id="IPR013783">
    <property type="entry name" value="Ig-like_fold"/>
</dbReference>
<accession>A0A934KXP8</accession>
<reference evidence="3 4" key="1">
    <citation type="submission" date="2020-09" db="EMBL/GenBank/DDBJ databases">
        <title>Draft genome of Gelidibacter salicanalis PAMC21136.</title>
        <authorList>
            <person name="Park H."/>
        </authorList>
    </citation>
    <scope>NUCLEOTIDE SEQUENCE [LARGE SCALE GENOMIC DNA]</scope>
    <source>
        <strain evidence="3 4">PAMC21136</strain>
    </source>
</reference>
<dbReference type="CDD" id="cd14948">
    <property type="entry name" value="BACON"/>
    <property type="match status" value="1"/>
</dbReference>
<evidence type="ECO:0000259" key="1">
    <source>
        <dbReference type="Pfam" id="PF13004"/>
    </source>
</evidence>
<dbReference type="Pfam" id="PF13004">
    <property type="entry name" value="BACON"/>
    <property type="match status" value="1"/>
</dbReference>
<keyword evidence="4" id="KW-1185">Reference proteome</keyword>